<evidence type="ECO:0000256" key="3">
    <source>
        <dbReference type="ARBA" id="ARBA00022490"/>
    </source>
</evidence>
<dbReference type="SMART" id="SM00955">
    <property type="entry name" value="RNB"/>
    <property type="match status" value="1"/>
</dbReference>
<evidence type="ECO:0000313" key="11">
    <source>
        <dbReference type="Proteomes" id="UP000713596"/>
    </source>
</evidence>
<dbReference type="PROSITE" id="PS01175">
    <property type="entry name" value="RIBONUCLEASE_II"/>
    <property type="match status" value="1"/>
</dbReference>
<evidence type="ECO:0000313" key="10">
    <source>
        <dbReference type="EMBL" id="MBU3805828.1"/>
    </source>
</evidence>
<reference evidence="10" key="1">
    <citation type="journal article" date="2021" name="PeerJ">
        <title>Extensive microbial diversity within the chicken gut microbiome revealed by metagenomics and culture.</title>
        <authorList>
            <person name="Gilroy R."/>
            <person name="Ravi A."/>
            <person name="Getino M."/>
            <person name="Pursley I."/>
            <person name="Horton D.L."/>
            <person name="Alikhan N.F."/>
            <person name="Baker D."/>
            <person name="Gharbi K."/>
            <person name="Hall N."/>
            <person name="Watson M."/>
            <person name="Adriaenssens E.M."/>
            <person name="Foster-Nyarko E."/>
            <person name="Jarju S."/>
            <person name="Secka A."/>
            <person name="Antonio M."/>
            <person name="Oren A."/>
            <person name="Chaudhuri R.R."/>
            <person name="La Ragione R."/>
            <person name="Hildebrand F."/>
            <person name="Pallen M.J."/>
        </authorList>
    </citation>
    <scope>NUCLEOTIDE SEQUENCE</scope>
    <source>
        <strain evidence="10">B5_2728</strain>
    </source>
</reference>
<dbReference type="NCBIfam" id="TIGR02063">
    <property type="entry name" value="RNase_R"/>
    <property type="match status" value="1"/>
</dbReference>
<evidence type="ECO:0000256" key="4">
    <source>
        <dbReference type="ARBA" id="ARBA00022722"/>
    </source>
</evidence>
<comment type="caution">
    <text evidence="10">The sequence shown here is derived from an EMBL/GenBank/DDBJ whole genome shotgun (WGS) entry which is preliminary data.</text>
</comment>
<evidence type="ECO:0000256" key="8">
    <source>
        <dbReference type="HAMAP-Rule" id="MF_01895"/>
    </source>
</evidence>
<dbReference type="Proteomes" id="UP000713596">
    <property type="component" value="Unassembled WGS sequence"/>
</dbReference>
<dbReference type="GO" id="GO:0003723">
    <property type="term" value="F:RNA binding"/>
    <property type="evidence" value="ECO:0007669"/>
    <property type="project" value="UniProtKB-UniRule"/>
</dbReference>
<proteinExistence type="inferred from homology"/>
<dbReference type="EC" id="3.1.13.1" evidence="8"/>
<dbReference type="Pfam" id="PF08206">
    <property type="entry name" value="OB_RNB"/>
    <property type="match status" value="1"/>
</dbReference>
<evidence type="ECO:0000256" key="5">
    <source>
        <dbReference type="ARBA" id="ARBA00022801"/>
    </source>
</evidence>
<dbReference type="Gene3D" id="2.40.50.140">
    <property type="entry name" value="Nucleic acid-binding proteins"/>
    <property type="match status" value="2"/>
</dbReference>
<dbReference type="NCBIfam" id="TIGR00358">
    <property type="entry name" value="3_prime_RNase"/>
    <property type="match status" value="1"/>
</dbReference>
<dbReference type="GO" id="GO:0005829">
    <property type="term" value="C:cytosol"/>
    <property type="evidence" value="ECO:0007669"/>
    <property type="project" value="TreeGrafter"/>
</dbReference>
<evidence type="ECO:0000259" key="9">
    <source>
        <dbReference type="PROSITE" id="PS50126"/>
    </source>
</evidence>
<keyword evidence="3 8" id="KW-0963">Cytoplasm</keyword>
<evidence type="ECO:0000256" key="7">
    <source>
        <dbReference type="ARBA" id="ARBA00022884"/>
    </source>
</evidence>
<comment type="catalytic activity">
    <reaction evidence="1 8">
        <text>Exonucleolytic cleavage in the 3'- to 5'-direction to yield nucleoside 5'-phosphates.</text>
        <dbReference type="EC" id="3.1.13.1"/>
    </reaction>
</comment>
<dbReference type="InterPro" id="IPR011805">
    <property type="entry name" value="RNase_R"/>
</dbReference>
<reference evidence="10" key="2">
    <citation type="submission" date="2021-04" db="EMBL/GenBank/DDBJ databases">
        <authorList>
            <person name="Gilroy R."/>
        </authorList>
    </citation>
    <scope>NUCLEOTIDE SEQUENCE</scope>
    <source>
        <strain evidence="10">B5_2728</strain>
    </source>
</reference>
<keyword evidence="5 8" id="KW-0378">Hydrolase</keyword>
<accession>A0A948T1N3</accession>
<organism evidence="10 11">
    <name type="scientific">Candidatus Allofournierella pullistercoris</name>
    <dbReference type="NCBI Taxonomy" id="2838597"/>
    <lineage>
        <taxon>Bacteria</taxon>
        <taxon>Bacillati</taxon>
        <taxon>Bacillota</taxon>
        <taxon>Clostridia</taxon>
        <taxon>Eubacteriales</taxon>
        <taxon>Oscillospiraceae</taxon>
        <taxon>Allofournierella</taxon>
    </lineage>
</organism>
<comment type="similarity">
    <text evidence="8">Belongs to the RNR ribonuclease family. RNase R subfamily.</text>
</comment>
<keyword evidence="6 8" id="KW-0269">Exonuclease</keyword>
<dbReference type="EMBL" id="JAHLFP010000020">
    <property type="protein sequence ID" value="MBU3805828.1"/>
    <property type="molecule type" value="Genomic_DNA"/>
</dbReference>
<keyword evidence="7 8" id="KW-0694">RNA-binding</keyword>
<sequence>MSIRSKVLLQLEKKPRRAKELKQILGNDRKVKHALDTLEQKGKIQKKAGVYYLVKQDTDPALRKGTVVKLGPTFGFVAQQEGQDIFIPGKGLGSALVGDEVLVKLFRRPRVEGSLEGEIIQVTKPRQRFVGTIYRERGRCYFAPDDSPFLLLKVQREDSEGLQTDEKVAVEVVHRGFELAGHRVAVKMRFGNSDKAANCARALAFGAGVVQTFPDEVERQAAQLEPVSPDQYQGRLDLRDLPIFTIDGPYTKDIDDAVMVRRTETGFELGVHIADVSHYVKAGSALDEEAFQRGTSVYYANQVAPMLPRRLSNDLCSLNEKVDRLALSCIMQLDEQGRLVDYRFAKSVIQSRVKGVYGELNTLLEQGEQAPQELHEKYAQVKEQLPWMKELYQHRTRLRRERNGIELESRESKLILDEQERCVQVVCAQRGTSEAMIEEFMLLANQCAASLAKEKGLPFVYRVHEEPEAQRVERLRAVLRVCGLPDHFAGQVPTQRELCDLLEQTKGTQLEPVVHISVLRSMAKACYQPNPKGHFGLALEDYAHFTSPIRRYPDLAIHRVLTDYLAGVSQQELERRYTQFVQQASTQSSAKEISAMQLERRVEDCYKAECMHQHLGEEWPGVISGVAKQGLYVELENTVEGLVHSESLCRSEPVLVEGVRLLDPQTGNQWSLGDKVMVRITRTDVPGGHVDLSLV</sequence>
<evidence type="ECO:0000256" key="6">
    <source>
        <dbReference type="ARBA" id="ARBA00022839"/>
    </source>
</evidence>
<dbReference type="InterPro" id="IPR013223">
    <property type="entry name" value="RNase_B_OB_dom"/>
</dbReference>
<dbReference type="InterPro" id="IPR003029">
    <property type="entry name" value="S1_domain"/>
</dbReference>
<dbReference type="HAMAP" id="MF_01895">
    <property type="entry name" value="RNase_R"/>
    <property type="match status" value="1"/>
</dbReference>
<dbReference type="AlphaFoldDB" id="A0A948T1N3"/>
<dbReference type="InterPro" id="IPR050180">
    <property type="entry name" value="RNR_Ribonuclease"/>
</dbReference>
<name>A0A948T1N3_9FIRM</name>
<evidence type="ECO:0000256" key="1">
    <source>
        <dbReference type="ARBA" id="ARBA00001849"/>
    </source>
</evidence>
<dbReference type="SUPFAM" id="SSF50249">
    <property type="entry name" value="Nucleic acid-binding proteins"/>
    <property type="match status" value="3"/>
</dbReference>
<comment type="function">
    <text evidence="8">3'-5' exoribonuclease that releases 5'-nucleoside monophosphates and is involved in maturation of structured RNAs.</text>
</comment>
<evidence type="ECO:0000256" key="2">
    <source>
        <dbReference type="ARBA" id="ARBA00004496"/>
    </source>
</evidence>
<dbReference type="PROSITE" id="PS50126">
    <property type="entry name" value="S1"/>
    <property type="match status" value="1"/>
</dbReference>
<dbReference type="PANTHER" id="PTHR23355">
    <property type="entry name" value="RIBONUCLEASE"/>
    <property type="match status" value="1"/>
</dbReference>
<gene>
    <name evidence="8 10" type="primary">rnr</name>
    <name evidence="10" type="ORF">H9882_02920</name>
</gene>
<dbReference type="GO" id="GO:0008859">
    <property type="term" value="F:exoribonuclease II activity"/>
    <property type="evidence" value="ECO:0007669"/>
    <property type="project" value="UniProtKB-UniRule"/>
</dbReference>
<dbReference type="GO" id="GO:0006402">
    <property type="term" value="P:mRNA catabolic process"/>
    <property type="evidence" value="ECO:0007669"/>
    <property type="project" value="TreeGrafter"/>
</dbReference>
<dbReference type="SMART" id="SM00316">
    <property type="entry name" value="S1"/>
    <property type="match status" value="1"/>
</dbReference>
<protein>
    <recommendedName>
        <fullName evidence="8">Ribonuclease R</fullName>
        <shortName evidence="8">RNase R</shortName>
        <ecNumber evidence="8">3.1.13.1</ecNumber>
    </recommendedName>
</protein>
<dbReference type="PANTHER" id="PTHR23355:SF9">
    <property type="entry name" value="DIS3-LIKE EXONUCLEASE 2"/>
    <property type="match status" value="1"/>
</dbReference>
<dbReference type="Pfam" id="PF00773">
    <property type="entry name" value="RNB"/>
    <property type="match status" value="1"/>
</dbReference>
<comment type="subcellular location">
    <subcellularLocation>
        <location evidence="2 8">Cytoplasm</location>
    </subcellularLocation>
</comment>
<keyword evidence="4 8" id="KW-0540">Nuclease</keyword>
<dbReference type="InterPro" id="IPR001900">
    <property type="entry name" value="RNase_II/R"/>
</dbReference>
<feature type="domain" description="S1 motif" evidence="9">
    <location>
        <begin position="616"/>
        <end position="695"/>
    </location>
</feature>
<dbReference type="Pfam" id="PF00575">
    <property type="entry name" value="S1"/>
    <property type="match status" value="1"/>
</dbReference>
<dbReference type="InterPro" id="IPR022966">
    <property type="entry name" value="RNase_II/R_CS"/>
</dbReference>
<dbReference type="InterPro" id="IPR004476">
    <property type="entry name" value="RNase_II/RNase_R"/>
</dbReference>
<dbReference type="InterPro" id="IPR012340">
    <property type="entry name" value="NA-bd_OB-fold"/>
</dbReference>